<evidence type="ECO:0000256" key="3">
    <source>
        <dbReference type="ARBA" id="ARBA00022692"/>
    </source>
</evidence>
<evidence type="ECO:0000259" key="7">
    <source>
        <dbReference type="Pfam" id="PF09822"/>
    </source>
</evidence>
<feature type="transmembrane region" description="Helical" evidence="6">
    <location>
        <begin position="93"/>
        <end position="115"/>
    </location>
</feature>
<dbReference type="InterPro" id="IPR019196">
    <property type="entry name" value="ABC_transp_unknown"/>
</dbReference>
<feature type="transmembrane region" description="Helical" evidence="6">
    <location>
        <begin position="54"/>
        <end position="72"/>
    </location>
</feature>
<feature type="transmembrane region" description="Helical" evidence="6">
    <location>
        <begin position="12"/>
        <end position="34"/>
    </location>
</feature>
<feature type="domain" description="ABC-type uncharacterised transport system" evidence="7">
    <location>
        <begin position="410"/>
        <end position="668"/>
    </location>
</feature>
<dbReference type="PANTHER" id="PTHR30294">
    <property type="entry name" value="MEMBRANE COMPONENT OF ABC TRANSPORTER YHHJ-RELATED"/>
    <property type="match status" value="1"/>
</dbReference>
<feature type="transmembrane region" description="Helical" evidence="6">
    <location>
        <begin position="213"/>
        <end position="232"/>
    </location>
</feature>
<keyword evidence="2" id="KW-1003">Cell membrane</keyword>
<reference evidence="9 10" key="1">
    <citation type="journal article" date="2016" name="Nat. Commun.">
        <title>Thousands of microbial genomes shed light on interconnected biogeochemical processes in an aquifer system.</title>
        <authorList>
            <person name="Anantharaman K."/>
            <person name="Brown C.T."/>
            <person name="Hug L.A."/>
            <person name="Sharon I."/>
            <person name="Castelle C.J."/>
            <person name="Probst A.J."/>
            <person name="Thomas B.C."/>
            <person name="Singh A."/>
            <person name="Wilkins M.J."/>
            <person name="Karaoz U."/>
            <person name="Brodie E.L."/>
            <person name="Williams K.H."/>
            <person name="Hubbard S.S."/>
            <person name="Banfield J.F."/>
        </authorList>
    </citation>
    <scope>NUCLEOTIDE SEQUENCE [LARGE SCALE GENOMIC DNA]</scope>
</reference>
<dbReference type="AlphaFoldDB" id="A0A1G2BCI7"/>
<feature type="transmembrane region" description="Helical" evidence="6">
    <location>
        <begin position="127"/>
        <end position="147"/>
    </location>
</feature>
<keyword evidence="5 6" id="KW-0472">Membrane</keyword>
<evidence type="ECO:0000256" key="4">
    <source>
        <dbReference type="ARBA" id="ARBA00022989"/>
    </source>
</evidence>
<comment type="caution">
    <text evidence="9">The sequence shown here is derived from an EMBL/GenBank/DDBJ whole genome shotgun (WGS) entry which is preliminary data.</text>
</comment>
<dbReference type="GO" id="GO:0005886">
    <property type="term" value="C:plasma membrane"/>
    <property type="evidence" value="ECO:0007669"/>
    <property type="project" value="UniProtKB-SubCell"/>
</dbReference>
<dbReference type="InterPro" id="IPR029062">
    <property type="entry name" value="Class_I_gatase-like"/>
</dbReference>
<name>A0A1G2BCI7_9BACT</name>
<feature type="transmembrane region" description="Helical" evidence="6">
    <location>
        <begin position="159"/>
        <end position="181"/>
    </location>
</feature>
<dbReference type="Proteomes" id="UP000176420">
    <property type="component" value="Unassembled WGS sequence"/>
</dbReference>
<accession>A0A1G2BCI7</accession>
<evidence type="ECO:0000256" key="6">
    <source>
        <dbReference type="SAM" id="Phobius"/>
    </source>
</evidence>
<dbReference type="Pfam" id="PF12679">
    <property type="entry name" value="ABC2_membrane_2"/>
    <property type="match status" value="1"/>
</dbReference>
<dbReference type="GO" id="GO:0140359">
    <property type="term" value="F:ABC-type transporter activity"/>
    <property type="evidence" value="ECO:0007669"/>
    <property type="project" value="InterPro"/>
</dbReference>
<evidence type="ECO:0000256" key="2">
    <source>
        <dbReference type="ARBA" id="ARBA00022475"/>
    </source>
</evidence>
<evidence type="ECO:0000256" key="1">
    <source>
        <dbReference type="ARBA" id="ARBA00004651"/>
    </source>
</evidence>
<dbReference type="PANTHER" id="PTHR30294:SF29">
    <property type="entry name" value="MULTIDRUG ABC TRANSPORTER PERMEASE YBHS-RELATED"/>
    <property type="match status" value="1"/>
</dbReference>
<organism evidence="9 10">
    <name type="scientific">Candidatus Kerfeldbacteria bacterium RIFOXYB2_FULL_38_14</name>
    <dbReference type="NCBI Taxonomy" id="1798547"/>
    <lineage>
        <taxon>Bacteria</taxon>
        <taxon>Candidatus Kerfeldiibacteriota</taxon>
    </lineage>
</organism>
<protein>
    <submittedName>
        <fullName evidence="9">Uncharacterized protein</fullName>
    </submittedName>
</protein>
<dbReference type="InterPro" id="IPR051449">
    <property type="entry name" value="ABC-2_transporter_component"/>
</dbReference>
<gene>
    <name evidence="9" type="ORF">A2319_00275</name>
</gene>
<keyword evidence="3 6" id="KW-0812">Transmembrane</keyword>
<evidence type="ECO:0000313" key="10">
    <source>
        <dbReference type="Proteomes" id="UP000176420"/>
    </source>
</evidence>
<dbReference type="InterPro" id="IPR055396">
    <property type="entry name" value="DUF7088"/>
</dbReference>
<dbReference type="SUPFAM" id="SSF52317">
    <property type="entry name" value="Class I glutamine amidotransferase-like"/>
    <property type="match status" value="1"/>
</dbReference>
<evidence type="ECO:0000313" key="9">
    <source>
        <dbReference type="EMBL" id="OGY85990.1"/>
    </source>
</evidence>
<evidence type="ECO:0000256" key="5">
    <source>
        <dbReference type="ARBA" id="ARBA00023136"/>
    </source>
</evidence>
<comment type="subcellular location">
    <subcellularLocation>
        <location evidence="1">Cell membrane</location>
        <topology evidence="1">Multi-pass membrane protein</topology>
    </subcellularLocation>
</comment>
<dbReference type="Pfam" id="PF23357">
    <property type="entry name" value="DUF7088"/>
    <property type="match status" value="1"/>
</dbReference>
<feature type="transmembrane region" description="Helical" evidence="6">
    <location>
        <begin position="244"/>
        <end position="263"/>
    </location>
</feature>
<feature type="domain" description="DUF7088" evidence="8">
    <location>
        <begin position="269"/>
        <end position="374"/>
    </location>
</feature>
<dbReference type="Pfam" id="PF09822">
    <property type="entry name" value="ABC_transp_aux"/>
    <property type="match status" value="1"/>
</dbReference>
<sequence>MKNFSALYKKELAAYYHSLLSYLFIVVFLVVLSWMSWQNLFLIGQATMRDFFTLLPWFYLFLLPALTMRSWSEEKRLGTMETLLTLPISDRKAVLAKFLAGATFLGVVLLVSLPLPFTLASLGNLDWGATATSYLGAWFFGLAYLALGQWISSLTKNQIVSFLVTIVICFVFLLLGLSFFIDNGGLISKVFYFLSTLTHFQNLLKGVIDARDIIYYFSFILLFLYLNTLVLRKQRRPALKSTKALVAVALAVGINILVFPFSYRLDLTQNKQYTLSGATKNIIENLSDTVTIKVFFSDKVPQNLYALKRDVKDVVEDYRVFGKGHINVEIISPDPQTSSGDTTSEVVQYGIPAIQFNVVGSEKLEVSQGYAGLAILYKDKHESIPVIADSTNLEYDLTAKIQKMTTDNPPKIAFLSDHGTMSTTLLQKSLSDQYTVGAVTLKTEELAEYQGLIIAGPTDEFTKEDKYVLDQFVMHGGKLFVLLNGMTVDEQLGTVVPNKTGLDDLLAKYGVTVNKDVVGDFGSPEMLQFGNGLFVVQQPYPLWPRLIAEGFNLENPITSKLSALTLPWPSSLVVEASDGTTITDLAKTTKQSFAYTTLPGISPDLITTPQPDQTQAYTVAALIEGNAESFFTDKDKPAGVDESKYVSSFAQAAIFIVADSQFASDDILKNSPDNALLLMNAVDALSQENSLISIRSRNALNRPLKSIDDSQKALIKYLNIFSSVIIVVVLALGAYFIRRRQDRKAQNFYQV</sequence>
<proteinExistence type="predicted"/>
<feature type="transmembrane region" description="Helical" evidence="6">
    <location>
        <begin position="717"/>
        <end position="737"/>
    </location>
</feature>
<keyword evidence="4 6" id="KW-1133">Transmembrane helix</keyword>
<evidence type="ECO:0000259" key="8">
    <source>
        <dbReference type="Pfam" id="PF23357"/>
    </source>
</evidence>
<dbReference type="EMBL" id="MHKI01000026">
    <property type="protein sequence ID" value="OGY85990.1"/>
    <property type="molecule type" value="Genomic_DNA"/>
</dbReference>